<name>A0ABP7AK31_9ACTN</name>
<evidence type="ECO:0000313" key="1">
    <source>
        <dbReference type="EMBL" id="GAA3634372.1"/>
    </source>
</evidence>
<evidence type="ECO:0000313" key="2">
    <source>
        <dbReference type="Proteomes" id="UP001501074"/>
    </source>
</evidence>
<protein>
    <recommendedName>
        <fullName evidence="3">Immunity protein 35 of polymorphic toxin system</fullName>
    </recommendedName>
</protein>
<accession>A0ABP7AK31</accession>
<dbReference type="Proteomes" id="UP001501074">
    <property type="component" value="Unassembled WGS sequence"/>
</dbReference>
<proteinExistence type="predicted"/>
<comment type="caution">
    <text evidence="1">The sequence shown here is derived from an EMBL/GenBank/DDBJ whole genome shotgun (WGS) entry which is preliminary data.</text>
</comment>
<keyword evidence="2" id="KW-1185">Reference proteome</keyword>
<evidence type="ECO:0008006" key="3">
    <source>
        <dbReference type="Google" id="ProtNLM"/>
    </source>
</evidence>
<dbReference type="RefSeq" id="WP_231489278.1">
    <property type="nucleotide sequence ID" value="NZ_BAAAZO010000012.1"/>
</dbReference>
<reference evidence="2" key="1">
    <citation type="journal article" date="2019" name="Int. J. Syst. Evol. Microbiol.">
        <title>The Global Catalogue of Microorganisms (GCM) 10K type strain sequencing project: providing services to taxonomists for standard genome sequencing and annotation.</title>
        <authorList>
            <consortium name="The Broad Institute Genomics Platform"/>
            <consortium name="The Broad Institute Genome Sequencing Center for Infectious Disease"/>
            <person name="Wu L."/>
            <person name="Ma J."/>
        </authorList>
    </citation>
    <scope>NUCLEOTIDE SEQUENCE [LARGE SCALE GENOMIC DNA]</scope>
    <source>
        <strain evidence="2">JCM 16902</strain>
    </source>
</reference>
<dbReference type="EMBL" id="BAAAZO010000012">
    <property type="protein sequence ID" value="GAA3634372.1"/>
    <property type="molecule type" value="Genomic_DNA"/>
</dbReference>
<organism evidence="1 2">
    <name type="scientific">Kineosporia mesophila</name>
    <dbReference type="NCBI Taxonomy" id="566012"/>
    <lineage>
        <taxon>Bacteria</taxon>
        <taxon>Bacillati</taxon>
        <taxon>Actinomycetota</taxon>
        <taxon>Actinomycetes</taxon>
        <taxon>Kineosporiales</taxon>
        <taxon>Kineosporiaceae</taxon>
        <taxon>Kineosporia</taxon>
    </lineage>
</organism>
<gene>
    <name evidence="1" type="ORF">GCM10022223_60870</name>
</gene>
<sequence length="222" mass="24343">MDVYELAAGLPETEVLRARCRALALLDRILAGENGYHHYVPAWGDDQAMTMDNNGGDEWTIVFTGAGCFIRIFDHESPMTPWRDEDLELWPGLADGLPEVFRGQLDEPAFSTEDGGYVATALLWRQDGDDRWSAGPDLTFPEASGAYQKSPDGASMLDVLLDDMAVRYVELARENYEVDLGAGDVQPIVSGRPLTDALVLALNPEADLDDVRTYASGIGYPV</sequence>